<dbReference type="AlphaFoldDB" id="A0A2J6QHB0"/>
<feature type="compositionally biased region" description="Acidic residues" evidence="1">
    <location>
        <begin position="295"/>
        <end position="313"/>
    </location>
</feature>
<dbReference type="Proteomes" id="UP000235672">
    <property type="component" value="Unassembled WGS sequence"/>
</dbReference>
<feature type="region of interest" description="Disordered" evidence="1">
    <location>
        <begin position="487"/>
        <end position="604"/>
    </location>
</feature>
<accession>A0A2J6QHB0</accession>
<dbReference type="STRING" id="1745343.A0A2J6QHB0"/>
<gene>
    <name evidence="2" type="ORF">NA56DRAFT_381762</name>
</gene>
<dbReference type="OrthoDB" id="275715at2759"/>
<keyword evidence="3" id="KW-1185">Reference proteome</keyword>
<feature type="compositionally biased region" description="Low complexity" evidence="1">
    <location>
        <begin position="443"/>
        <end position="452"/>
    </location>
</feature>
<evidence type="ECO:0000313" key="3">
    <source>
        <dbReference type="Proteomes" id="UP000235672"/>
    </source>
</evidence>
<feature type="region of interest" description="Disordered" evidence="1">
    <location>
        <begin position="388"/>
        <end position="409"/>
    </location>
</feature>
<name>A0A2J6QHB0_9HELO</name>
<reference evidence="2 3" key="1">
    <citation type="submission" date="2016-05" db="EMBL/GenBank/DDBJ databases">
        <title>A degradative enzymes factory behind the ericoid mycorrhizal symbiosis.</title>
        <authorList>
            <consortium name="DOE Joint Genome Institute"/>
            <person name="Martino E."/>
            <person name="Morin E."/>
            <person name="Grelet G."/>
            <person name="Kuo A."/>
            <person name="Kohler A."/>
            <person name="Daghino S."/>
            <person name="Barry K."/>
            <person name="Choi C."/>
            <person name="Cichocki N."/>
            <person name="Clum A."/>
            <person name="Copeland A."/>
            <person name="Hainaut M."/>
            <person name="Haridas S."/>
            <person name="Labutti K."/>
            <person name="Lindquist E."/>
            <person name="Lipzen A."/>
            <person name="Khouja H.-R."/>
            <person name="Murat C."/>
            <person name="Ohm R."/>
            <person name="Olson A."/>
            <person name="Spatafora J."/>
            <person name="Veneault-Fourrey C."/>
            <person name="Henrissat B."/>
            <person name="Grigoriev I."/>
            <person name="Martin F."/>
            <person name="Perotto S."/>
        </authorList>
    </citation>
    <scope>NUCLEOTIDE SEQUENCE [LARGE SCALE GENOMIC DNA]</scope>
    <source>
        <strain evidence="2 3">UAMH 7357</strain>
    </source>
</reference>
<feature type="compositionally biased region" description="Acidic residues" evidence="1">
    <location>
        <begin position="541"/>
        <end position="550"/>
    </location>
</feature>
<evidence type="ECO:0000256" key="1">
    <source>
        <dbReference type="SAM" id="MobiDB-lite"/>
    </source>
</evidence>
<protein>
    <recommendedName>
        <fullName evidence="4">Apopolysialoglycoprotein</fullName>
    </recommendedName>
</protein>
<feature type="region of interest" description="Disordered" evidence="1">
    <location>
        <begin position="198"/>
        <end position="332"/>
    </location>
</feature>
<sequence length="604" mass="64529">MAPGYRNRDRQRNRTGYVDHDVFEGLPVRHWRRDDVTVAPPPTQENTTSQNDIWAVELPHGMPKDSHLLPQHSQDLLRAARSGRIYKRPAPAEEEEADVEAVLGEKPEKKDDDTKDRGFTAKAWKQIPRHMEGPDVEYLAKRRKGLITITAKAAAPAATLTKTTVKRIDAAGNEYVQDVVVPHGQKVEGEVISQTVIPDPSAAPVDPFAVQQPTPNRKKTSSKKKSKAAAGRGRKKKAAAPTSAPTSVPIDGSATVAEGVDGTVGADGVKIENGAGATPANNEDTEMGDGSMVATDDDDDGDDGDDGEDEEGSVDNQGSPSKPPRPISPVALAATGIKTVPGFGDTPMTGLEFARPHPLIQTERVKSEGQSGSPLRNVAMATSALTSPLESPTVVPPFSDTLAAPQQDPVPTAVDKEILDEQMLLETAESAPTELPQPPPEPTATEVAASAEVLREEEEEEEMLLDIVENASNAQIGGSEVSIAAPEIYTEQVPIPPTEAPGEPIASEIVEPPKETEPEDQTSLENAKPEPEPKPVPEVQNTDEDDDDFPDLLGGLEKSLEKPEQPPSAPKPTEVEEKLEPAESVNTEVAEGEAVPEVEKKEEA</sequence>
<evidence type="ECO:0008006" key="4">
    <source>
        <dbReference type="Google" id="ProtNLM"/>
    </source>
</evidence>
<organism evidence="2 3">
    <name type="scientific">Hyaloscypha hepaticicola</name>
    <dbReference type="NCBI Taxonomy" id="2082293"/>
    <lineage>
        <taxon>Eukaryota</taxon>
        <taxon>Fungi</taxon>
        <taxon>Dikarya</taxon>
        <taxon>Ascomycota</taxon>
        <taxon>Pezizomycotina</taxon>
        <taxon>Leotiomycetes</taxon>
        <taxon>Helotiales</taxon>
        <taxon>Hyaloscyphaceae</taxon>
        <taxon>Hyaloscypha</taxon>
    </lineage>
</organism>
<dbReference type="EMBL" id="KZ613469">
    <property type="protein sequence ID" value="PMD25651.1"/>
    <property type="molecule type" value="Genomic_DNA"/>
</dbReference>
<feature type="compositionally biased region" description="Basic residues" evidence="1">
    <location>
        <begin position="216"/>
        <end position="238"/>
    </location>
</feature>
<feature type="region of interest" description="Disordered" evidence="1">
    <location>
        <begin position="428"/>
        <end position="462"/>
    </location>
</feature>
<proteinExistence type="predicted"/>
<evidence type="ECO:0000313" key="2">
    <source>
        <dbReference type="EMBL" id="PMD25651.1"/>
    </source>
</evidence>